<keyword evidence="3" id="KW-1185">Reference proteome</keyword>
<protein>
    <submittedName>
        <fullName evidence="2">High light inducible protein</fullName>
    </submittedName>
</protein>
<evidence type="ECO:0000313" key="3">
    <source>
        <dbReference type="Proteomes" id="UP000252107"/>
    </source>
</evidence>
<dbReference type="SUPFAM" id="SSF103511">
    <property type="entry name" value="Chlorophyll a-b binding protein"/>
    <property type="match status" value="1"/>
</dbReference>
<feature type="transmembrane region" description="Helical" evidence="1">
    <location>
        <begin position="42"/>
        <end position="61"/>
    </location>
</feature>
<sequence>METRETRPSTNPPPVAKTYNDRDRNEFLFGWTPQTEIWNGRFAMIGFIAYLLWDLAGYSVLRDVLRILGYES</sequence>
<dbReference type="AlphaFoldDB" id="A0A367Q694"/>
<dbReference type="EMBL" id="LXQD01000339">
    <property type="protein sequence ID" value="RCJ19585.1"/>
    <property type="molecule type" value="Genomic_DNA"/>
</dbReference>
<comment type="caution">
    <text evidence="2">The sequence shown here is derived from an EMBL/GenBank/DDBJ whole genome shotgun (WGS) entry which is preliminary data.</text>
</comment>
<accession>A0A367Q694</accession>
<gene>
    <name evidence="2" type="ORF">A6770_05430</name>
</gene>
<evidence type="ECO:0000256" key="1">
    <source>
        <dbReference type="SAM" id="Phobius"/>
    </source>
</evidence>
<proteinExistence type="predicted"/>
<organism evidence="2 3">
    <name type="scientific">Nostoc minutum NIES-26</name>
    <dbReference type="NCBI Taxonomy" id="1844469"/>
    <lineage>
        <taxon>Bacteria</taxon>
        <taxon>Bacillati</taxon>
        <taxon>Cyanobacteriota</taxon>
        <taxon>Cyanophyceae</taxon>
        <taxon>Nostocales</taxon>
        <taxon>Nostocaceae</taxon>
        <taxon>Nostoc</taxon>
    </lineage>
</organism>
<keyword evidence="1" id="KW-1133">Transmembrane helix</keyword>
<dbReference type="Proteomes" id="UP000252107">
    <property type="component" value="Unassembled WGS sequence"/>
</dbReference>
<name>A0A367Q694_9NOSO</name>
<keyword evidence="1" id="KW-0472">Membrane</keyword>
<evidence type="ECO:0000313" key="2">
    <source>
        <dbReference type="EMBL" id="RCJ19585.1"/>
    </source>
</evidence>
<reference evidence="2" key="1">
    <citation type="submission" date="2016-04" db="EMBL/GenBank/DDBJ databases">
        <authorList>
            <person name="Tabuchi Yagui T.R."/>
        </authorList>
    </citation>
    <scope>NUCLEOTIDE SEQUENCE [LARGE SCALE GENOMIC DNA]</scope>
    <source>
        <strain evidence="2">NIES-26</strain>
    </source>
</reference>
<keyword evidence="1" id="KW-0812">Transmembrane</keyword>